<dbReference type="InterPro" id="IPR007859">
    <property type="entry name" value="ETF-QO/FixX_C"/>
</dbReference>
<evidence type="ECO:0000256" key="15">
    <source>
        <dbReference type="ARBA" id="ARBA00023075"/>
    </source>
</evidence>
<evidence type="ECO:0000313" key="22">
    <source>
        <dbReference type="EMBL" id="KIO22091.1"/>
    </source>
</evidence>
<evidence type="ECO:0000256" key="8">
    <source>
        <dbReference type="ARBA" id="ARBA00022792"/>
    </source>
</evidence>
<dbReference type="Pfam" id="PF13450">
    <property type="entry name" value="NAD_binding_8"/>
    <property type="match status" value="1"/>
</dbReference>
<dbReference type="AlphaFoldDB" id="A0A0C3QAU6"/>
<dbReference type="InterPro" id="IPR049398">
    <property type="entry name" value="ETF-QO/FixC_UQ-bd"/>
</dbReference>
<dbReference type="InterPro" id="IPR017896">
    <property type="entry name" value="4Fe4S_Fe-S-bd"/>
</dbReference>
<reference evidence="23" key="2">
    <citation type="submission" date="2015-01" db="EMBL/GenBank/DDBJ databases">
        <title>Evolutionary Origins and Diversification of the Mycorrhizal Mutualists.</title>
        <authorList>
            <consortium name="DOE Joint Genome Institute"/>
            <consortium name="Mycorrhizal Genomics Consortium"/>
            <person name="Kohler A."/>
            <person name="Kuo A."/>
            <person name="Nagy L.G."/>
            <person name="Floudas D."/>
            <person name="Copeland A."/>
            <person name="Barry K.W."/>
            <person name="Cichocki N."/>
            <person name="Veneault-Fourrey C."/>
            <person name="LaButti K."/>
            <person name="Lindquist E.A."/>
            <person name="Lipzen A."/>
            <person name="Lundell T."/>
            <person name="Morin E."/>
            <person name="Murat C."/>
            <person name="Riley R."/>
            <person name="Ohm R."/>
            <person name="Sun H."/>
            <person name="Tunlid A."/>
            <person name="Henrissat B."/>
            <person name="Grigoriev I.V."/>
            <person name="Hibbett D.S."/>
            <person name="Martin F."/>
        </authorList>
    </citation>
    <scope>NUCLEOTIDE SEQUENCE [LARGE SCALE GENOMIC DNA]</scope>
    <source>
        <strain evidence="23">MUT 4182</strain>
    </source>
</reference>
<keyword evidence="6 19" id="KW-0285">Flavoprotein</keyword>
<dbReference type="Gene3D" id="3.30.9.90">
    <property type="match status" value="1"/>
</dbReference>
<evidence type="ECO:0000313" key="23">
    <source>
        <dbReference type="Proteomes" id="UP000054248"/>
    </source>
</evidence>
<keyword evidence="10" id="KW-0809">Transit peptide</keyword>
<feature type="region of interest" description="Disordered" evidence="20">
    <location>
        <begin position="23"/>
        <end position="42"/>
    </location>
</feature>
<comment type="cofactor">
    <cofactor evidence="1 19">
        <name>FAD</name>
        <dbReference type="ChEBI" id="CHEBI:57692"/>
    </cofactor>
</comment>
<evidence type="ECO:0000256" key="3">
    <source>
        <dbReference type="ARBA" id="ARBA00004273"/>
    </source>
</evidence>
<keyword evidence="7 19" id="KW-0479">Metal-binding</keyword>
<evidence type="ECO:0000256" key="10">
    <source>
        <dbReference type="ARBA" id="ARBA00022946"/>
    </source>
</evidence>
<evidence type="ECO:0000256" key="13">
    <source>
        <dbReference type="ARBA" id="ARBA00023004"/>
    </source>
</evidence>
<dbReference type="PANTHER" id="PTHR10617:SF107">
    <property type="entry name" value="ELECTRON TRANSFER FLAVOPROTEIN-UBIQUINONE OXIDOREDUCTASE, MITOCHONDRIAL"/>
    <property type="match status" value="1"/>
</dbReference>
<dbReference type="FunFam" id="3.30.70.20:FF:000015">
    <property type="entry name" value="Electron transfer flavoprotein-ubiquinone oxidoreductase"/>
    <property type="match status" value="1"/>
</dbReference>
<proteinExistence type="inferred from homology"/>
<keyword evidence="15 19" id="KW-0830">Ubiquinone</keyword>
<evidence type="ECO:0000256" key="18">
    <source>
        <dbReference type="ARBA" id="ARBA00052682"/>
    </source>
</evidence>
<keyword evidence="14 19" id="KW-0411">Iron-sulfur</keyword>
<dbReference type="GO" id="GO:0046872">
    <property type="term" value="F:metal ion binding"/>
    <property type="evidence" value="ECO:0007669"/>
    <property type="project" value="UniProtKB-KW"/>
</dbReference>
<dbReference type="GO" id="GO:0005743">
    <property type="term" value="C:mitochondrial inner membrane"/>
    <property type="evidence" value="ECO:0007669"/>
    <property type="project" value="UniProtKB-SubCell"/>
</dbReference>
<keyword evidence="23" id="KW-1185">Reference proteome</keyword>
<dbReference type="PROSITE" id="PS51379">
    <property type="entry name" value="4FE4S_FER_2"/>
    <property type="match status" value="1"/>
</dbReference>
<comment type="subcellular location">
    <subcellularLocation>
        <location evidence="3">Mitochondrion inner membrane</location>
    </subcellularLocation>
</comment>
<dbReference type="Proteomes" id="UP000054248">
    <property type="component" value="Unassembled WGS sequence"/>
</dbReference>
<gene>
    <name evidence="22" type="ORF">M407DRAFT_28366</name>
</gene>
<dbReference type="EC" id="1.5.5.1" evidence="19"/>
<dbReference type="Gene3D" id="3.50.50.60">
    <property type="entry name" value="FAD/NAD(P)-binding domain"/>
    <property type="match status" value="1"/>
</dbReference>
<dbReference type="Gene3D" id="3.30.70.20">
    <property type="match status" value="1"/>
</dbReference>
<dbReference type="STRING" id="1051891.A0A0C3QAU6"/>
<keyword evidence="16" id="KW-0496">Mitochondrion</keyword>
<dbReference type="PANTHER" id="PTHR10617">
    <property type="entry name" value="ELECTRON TRANSFER FLAVOPROTEIN-UBIQUINONE OXIDOREDUCTASE"/>
    <property type="match status" value="1"/>
</dbReference>
<dbReference type="SUPFAM" id="SSF54373">
    <property type="entry name" value="FAD-linked reductases, C-terminal domain"/>
    <property type="match status" value="1"/>
</dbReference>
<accession>A0A0C3QAU6</accession>
<comment type="function">
    <text evidence="2 19">Accepts electrons from ETF and reduces ubiquinone.</text>
</comment>
<dbReference type="InterPro" id="IPR040156">
    <property type="entry name" value="ETF-QO"/>
</dbReference>
<evidence type="ECO:0000256" key="20">
    <source>
        <dbReference type="SAM" id="MobiDB-lite"/>
    </source>
</evidence>
<dbReference type="GO" id="GO:0051539">
    <property type="term" value="F:4 iron, 4 sulfur cluster binding"/>
    <property type="evidence" value="ECO:0007669"/>
    <property type="project" value="UniProtKB-UniRule"/>
</dbReference>
<dbReference type="GO" id="GO:0004174">
    <property type="term" value="F:electron-transferring-flavoprotein dehydrogenase activity"/>
    <property type="evidence" value="ECO:0007669"/>
    <property type="project" value="UniProtKB-UniRule"/>
</dbReference>
<evidence type="ECO:0000256" key="5">
    <source>
        <dbReference type="ARBA" id="ARBA00022448"/>
    </source>
</evidence>
<dbReference type="InterPro" id="IPR036188">
    <property type="entry name" value="FAD/NAD-bd_sf"/>
</dbReference>
<dbReference type="OrthoDB" id="437331at2759"/>
<protein>
    <recommendedName>
        <fullName evidence="19">Electron transfer flavoprotein-ubiquinone oxidoreductase</fullName>
        <shortName evidence="19">ETF-QO</shortName>
        <ecNumber evidence="19">1.5.5.1</ecNumber>
    </recommendedName>
</protein>
<name>A0A0C3QAU6_9AGAM</name>
<dbReference type="Pfam" id="PF21162">
    <property type="entry name" value="ETFQO_UQ-bd"/>
    <property type="match status" value="1"/>
</dbReference>
<reference evidence="22 23" key="1">
    <citation type="submission" date="2014-04" db="EMBL/GenBank/DDBJ databases">
        <authorList>
            <consortium name="DOE Joint Genome Institute"/>
            <person name="Kuo A."/>
            <person name="Girlanda M."/>
            <person name="Perotto S."/>
            <person name="Kohler A."/>
            <person name="Nagy L.G."/>
            <person name="Floudas D."/>
            <person name="Copeland A."/>
            <person name="Barry K.W."/>
            <person name="Cichocki N."/>
            <person name="Veneault-Fourrey C."/>
            <person name="LaButti K."/>
            <person name="Lindquist E.A."/>
            <person name="Lipzen A."/>
            <person name="Lundell T."/>
            <person name="Morin E."/>
            <person name="Murat C."/>
            <person name="Sun H."/>
            <person name="Tunlid A."/>
            <person name="Henrissat B."/>
            <person name="Grigoriev I.V."/>
            <person name="Hibbett D.S."/>
            <person name="Martin F."/>
            <person name="Nordberg H.P."/>
            <person name="Cantor M.N."/>
            <person name="Hua S.X."/>
        </authorList>
    </citation>
    <scope>NUCLEOTIDE SEQUENCE [LARGE SCALE GENOMIC DNA]</scope>
    <source>
        <strain evidence="22 23">MUT 4182</strain>
    </source>
</reference>
<organism evidence="22 23">
    <name type="scientific">Tulasnella calospora MUT 4182</name>
    <dbReference type="NCBI Taxonomy" id="1051891"/>
    <lineage>
        <taxon>Eukaryota</taxon>
        <taxon>Fungi</taxon>
        <taxon>Dikarya</taxon>
        <taxon>Basidiomycota</taxon>
        <taxon>Agaricomycotina</taxon>
        <taxon>Agaricomycetes</taxon>
        <taxon>Cantharellales</taxon>
        <taxon>Tulasnellaceae</taxon>
        <taxon>Tulasnella</taxon>
    </lineage>
</organism>
<evidence type="ECO:0000256" key="2">
    <source>
        <dbReference type="ARBA" id="ARBA00002819"/>
    </source>
</evidence>
<evidence type="ECO:0000256" key="4">
    <source>
        <dbReference type="ARBA" id="ARBA00006796"/>
    </source>
</evidence>
<evidence type="ECO:0000256" key="16">
    <source>
        <dbReference type="ARBA" id="ARBA00023128"/>
    </source>
</evidence>
<keyword evidence="8" id="KW-0999">Mitochondrion inner membrane</keyword>
<evidence type="ECO:0000256" key="6">
    <source>
        <dbReference type="ARBA" id="ARBA00022630"/>
    </source>
</evidence>
<evidence type="ECO:0000256" key="9">
    <source>
        <dbReference type="ARBA" id="ARBA00022827"/>
    </source>
</evidence>
<dbReference type="Pfam" id="PF05187">
    <property type="entry name" value="Fer4_ETF_QO"/>
    <property type="match status" value="1"/>
</dbReference>
<feature type="domain" description="4Fe-4S ferredoxin-type" evidence="21">
    <location>
        <begin position="585"/>
        <end position="614"/>
    </location>
</feature>
<dbReference type="SUPFAM" id="SSF54862">
    <property type="entry name" value="4Fe-4S ferredoxins"/>
    <property type="match status" value="1"/>
</dbReference>
<keyword evidence="9 19" id="KW-0274">FAD</keyword>
<comment type="cofactor">
    <cofactor evidence="19">
        <name>[4Fe-4S] cluster</name>
        <dbReference type="ChEBI" id="CHEBI:49883"/>
    </cofactor>
    <text evidence="19">Binds 1 [4Fe-4S] cluster.</text>
</comment>
<evidence type="ECO:0000256" key="12">
    <source>
        <dbReference type="ARBA" id="ARBA00023002"/>
    </source>
</evidence>
<dbReference type="EMBL" id="KN823119">
    <property type="protein sequence ID" value="KIO22091.1"/>
    <property type="molecule type" value="Genomic_DNA"/>
</dbReference>
<dbReference type="HOGENOM" id="CLU_009667_4_0_1"/>
<dbReference type="SUPFAM" id="SSF51905">
    <property type="entry name" value="FAD/NAD(P)-binding domain"/>
    <property type="match status" value="1"/>
</dbReference>
<evidence type="ECO:0000256" key="11">
    <source>
        <dbReference type="ARBA" id="ARBA00022982"/>
    </source>
</evidence>
<keyword evidence="11 19" id="KW-0249">Electron transport</keyword>
<keyword evidence="5 19" id="KW-0813">Transport</keyword>
<sequence>MKRALVPLNTKRLRWASTRLFTTSPGRRNDSQQPVFDPSNVDRPTDDVDVCIVGAGPAGLSAAIRLKQLEREKGKDIRVVVLEKGSEVGSHTLSGAVIEPRALNELLPEWQNDPSHPLKQPAVDSHMRFFTSTRSFPMPHPPQMSNKGNYIVSLSQVTSWLGNIAADEYGVEVYPGFAGASLAYTDDGKAVKGVITNDVGIDKNFRQKEGFEPGMLFRAKVTLLAEGAHGSLTKGAIKKFNLREEKDPQTYGMGVKEVWRVRDEVYRPGEVLHTMGYPFDYKTYAGGWVYHMADGLVSIGLVVGLDYANPYLSPYRELQRWKHHPYFRNLLGDGERIAYGGRTINEGGLQSIPKLHFPGGALIGCSGGFVNVPKIKGTHNAMKSGMVAAEAAYNAIASLPEDSVNEEGEYVGQSVDMSKYEENMKESWVWKELKEVRNIRPSFNTSLGIWGGMAYSGVDSLLLKGRVPWTFHNRISDADHTQPAKNFKPIEYPPFEPPLSTDLLTSLALTNTNHEENTPVHLQLPYASLGDTPEAREGRRQHVERNVGEFAGLLGRACPAGVYEYVDQEEGEVEKRVEDEGWAGKKLVINSQNCIHCKLCDIKVPTQDITWTVPEGGGGPKYSIT</sequence>
<evidence type="ECO:0000256" key="1">
    <source>
        <dbReference type="ARBA" id="ARBA00001974"/>
    </source>
</evidence>
<feature type="compositionally biased region" description="Polar residues" evidence="20">
    <location>
        <begin position="23"/>
        <end position="34"/>
    </location>
</feature>
<evidence type="ECO:0000256" key="14">
    <source>
        <dbReference type="ARBA" id="ARBA00023014"/>
    </source>
</evidence>
<keyword evidence="12 19" id="KW-0560">Oxidoreductase</keyword>
<keyword evidence="13 19" id="KW-0408">Iron</keyword>
<evidence type="ECO:0000256" key="19">
    <source>
        <dbReference type="RuleBase" id="RU366068"/>
    </source>
</evidence>
<evidence type="ECO:0000256" key="17">
    <source>
        <dbReference type="ARBA" id="ARBA00023136"/>
    </source>
</evidence>
<comment type="catalytic activity">
    <reaction evidence="18 19">
        <text>a ubiquinone + reduced [electron-transfer flavoprotein] = a ubiquinol + oxidized [electron-transfer flavoprotein] + H(+)</text>
        <dbReference type="Rhea" id="RHEA:24052"/>
        <dbReference type="Rhea" id="RHEA-COMP:9565"/>
        <dbReference type="Rhea" id="RHEA-COMP:9566"/>
        <dbReference type="Rhea" id="RHEA-COMP:10685"/>
        <dbReference type="Rhea" id="RHEA-COMP:10686"/>
        <dbReference type="ChEBI" id="CHEBI:15378"/>
        <dbReference type="ChEBI" id="CHEBI:16389"/>
        <dbReference type="ChEBI" id="CHEBI:17976"/>
        <dbReference type="ChEBI" id="CHEBI:57692"/>
        <dbReference type="ChEBI" id="CHEBI:58307"/>
        <dbReference type="EC" id="1.5.5.1"/>
    </reaction>
</comment>
<comment type="similarity">
    <text evidence="4">Belongs to the ETF-QO/FixC family.</text>
</comment>
<evidence type="ECO:0000259" key="21">
    <source>
        <dbReference type="PROSITE" id="PS51379"/>
    </source>
</evidence>
<keyword evidence="17" id="KW-0472">Membrane</keyword>
<evidence type="ECO:0000256" key="7">
    <source>
        <dbReference type="ARBA" id="ARBA00022723"/>
    </source>
</evidence>